<feature type="domain" description="Tyrosine specific protein phosphatases" evidence="4">
    <location>
        <begin position="670"/>
        <end position="729"/>
    </location>
</feature>
<dbReference type="Pfam" id="PF00561">
    <property type="entry name" value="Abhydrolase_1"/>
    <property type="match status" value="1"/>
</dbReference>
<dbReference type="Gene3D" id="3.90.190.10">
    <property type="entry name" value="Protein tyrosine phosphatase superfamily"/>
    <property type="match status" value="1"/>
</dbReference>
<dbReference type="FunFam" id="3.90.190.10:FF:000090">
    <property type="entry name" value="Dual specificity phosphatase catalytic domain protein"/>
    <property type="match status" value="1"/>
</dbReference>
<dbReference type="InterPro" id="IPR000073">
    <property type="entry name" value="AB_hydrolase_1"/>
</dbReference>
<organism evidence="5 6">
    <name type="scientific">Paraphaeosphaeria minitans</name>
    <dbReference type="NCBI Taxonomy" id="565426"/>
    <lineage>
        <taxon>Eukaryota</taxon>
        <taxon>Fungi</taxon>
        <taxon>Dikarya</taxon>
        <taxon>Ascomycota</taxon>
        <taxon>Pezizomycotina</taxon>
        <taxon>Dothideomycetes</taxon>
        <taxon>Pleosporomycetidae</taxon>
        <taxon>Pleosporales</taxon>
        <taxon>Massarineae</taxon>
        <taxon>Didymosphaeriaceae</taxon>
        <taxon>Paraphaeosphaeria</taxon>
    </lineage>
</organism>
<dbReference type="GO" id="GO:0004721">
    <property type="term" value="F:phosphoprotein phosphatase activity"/>
    <property type="evidence" value="ECO:0007669"/>
    <property type="project" value="UniProtKB-KW"/>
</dbReference>
<keyword evidence="2" id="KW-0904">Protein phosphatase</keyword>
<evidence type="ECO:0000259" key="4">
    <source>
        <dbReference type="PROSITE" id="PS50056"/>
    </source>
</evidence>
<dbReference type="InterPro" id="IPR000340">
    <property type="entry name" value="Dual-sp_phosphatase_cat-dom"/>
</dbReference>
<dbReference type="CDD" id="cd14502">
    <property type="entry name" value="RNA_5'-triphosphatase"/>
    <property type="match status" value="1"/>
</dbReference>
<dbReference type="GO" id="GO:0006370">
    <property type="term" value="P:7-methylguanosine mRNA capping"/>
    <property type="evidence" value="ECO:0007669"/>
    <property type="project" value="TreeGrafter"/>
</dbReference>
<dbReference type="InterPro" id="IPR029058">
    <property type="entry name" value="AB_hydrolase_fold"/>
</dbReference>
<dbReference type="Proteomes" id="UP000756921">
    <property type="component" value="Unassembled WGS sequence"/>
</dbReference>
<proteinExistence type="predicted"/>
<keyword evidence="1" id="KW-0378">Hydrolase</keyword>
<evidence type="ECO:0000256" key="2">
    <source>
        <dbReference type="ARBA" id="ARBA00022912"/>
    </source>
</evidence>
<dbReference type="PROSITE" id="PS50056">
    <property type="entry name" value="TYR_PHOSPHATASE_2"/>
    <property type="match status" value="1"/>
</dbReference>
<dbReference type="PROSITE" id="PS00383">
    <property type="entry name" value="TYR_PHOSPHATASE_1"/>
    <property type="match status" value="1"/>
</dbReference>
<dbReference type="SMART" id="SM00195">
    <property type="entry name" value="DSPc"/>
    <property type="match status" value="1"/>
</dbReference>
<protein>
    <submittedName>
        <fullName evidence="5">Dual specificity phosphatase catalytic domain protein</fullName>
    </submittedName>
</protein>
<keyword evidence="6" id="KW-1185">Reference proteome</keyword>
<sequence length="756" mass="82585">MEPHSHSFLSHHGSCRLPQTLVLLLKTSLAGPSDRPDSVAQIDLSFCQSIRRSVVNLVGLLNPLDRRGEGSFLTLVGMVKLTALCGIGSALWIWSKRNRKGKTPASSDGSTHAAEAFDVGESYRTSTTSHTDATDPGLLKKHSTIREFTVESTGFTYPGIRTFYRAHPQEQKLPQEPRPVPLLVFIHGLGGSAAQFNPILISLSNLASCLAIDLPGCGRSSFAPTAWEAYTTDALVQLLAVVIEAHRDRNGDQQVVLIGHSMGCSLAAMLASPSSPYEHLVSTHVSGLIAICPKADPPTKKQTGQLKIIAALPGFMFDLIRRWDRRGGLNSVSVARMAGYDADDETKRLQLRYNKQSRSQVWQRMARGMCPNYSTGSPEGGLPGREVWAGLNIPVFLAAGAADQTTPVINVRRILEFLGRDVTGIEPPSDKASLPIAAASIDLAKADPGILERKHQDSGVDPGDLPDMDDNTTGHASSSHYSQDQASVHTMAMSSTGESSINITTGTDAVYATPSKPAPCTRRLVVKTAIMPKPAAHSLLFAPASSRIISGLIGSFLADHIDPRLSLAWQLQYLSTEGKWDVKNFKKWQAVQPVSQPIAGIFRAMKTLREVDEEHSPKIFVKQWATKLHAVVDISLDSPVYDPKGLEAGGISYHKFPTVSKQPPTKDEVCNFIELIDKIRSDMQDGDQSLIGVHCHYGFNRTGFFLVSYLIEKEGYKVQDAIDTFQRARAPGIRHNHFIDELHVRYFPGLKKARTL</sequence>
<name>A0A9P6KN08_9PLEO</name>
<dbReference type="InterPro" id="IPR051029">
    <property type="entry name" value="mRNA_Capping_Enz/RNA_Phosphat"/>
</dbReference>
<dbReference type="OrthoDB" id="428974at2759"/>
<dbReference type="GO" id="GO:0004484">
    <property type="term" value="F:mRNA guanylyltransferase activity"/>
    <property type="evidence" value="ECO:0007669"/>
    <property type="project" value="TreeGrafter"/>
</dbReference>
<dbReference type="PANTHER" id="PTHR10367">
    <property type="entry name" value="MRNA-CAPPING ENZYME"/>
    <property type="match status" value="1"/>
</dbReference>
<dbReference type="PANTHER" id="PTHR10367:SF25">
    <property type="entry name" value="DUAL SPECIFICITY PHOSPHATASE CATALYTIC DOMAIN PROTEIN (AFU_ORTHOLOGUE AFUA_1G03540)"/>
    <property type="match status" value="1"/>
</dbReference>
<dbReference type="AlphaFoldDB" id="A0A9P6KN08"/>
<feature type="compositionally biased region" description="Polar residues" evidence="3">
    <location>
        <begin position="471"/>
        <end position="495"/>
    </location>
</feature>
<dbReference type="Pfam" id="PF00782">
    <property type="entry name" value="DSPc"/>
    <property type="match status" value="1"/>
</dbReference>
<evidence type="ECO:0000256" key="1">
    <source>
        <dbReference type="ARBA" id="ARBA00022801"/>
    </source>
</evidence>
<comment type="caution">
    <text evidence="5">The sequence shown here is derived from an EMBL/GenBank/DDBJ whole genome shotgun (WGS) entry which is preliminary data.</text>
</comment>
<evidence type="ECO:0000256" key="3">
    <source>
        <dbReference type="SAM" id="MobiDB-lite"/>
    </source>
</evidence>
<evidence type="ECO:0000313" key="5">
    <source>
        <dbReference type="EMBL" id="KAF9732532.1"/>
    </source>
</evidence>
<dbReference type="Gene3D" id="3.40.50.1820">
    <property type="entry name" value="alpha/beta hydrolase"/>
    <property type="match status" value="1"/>
</dbReference>
<gene>
    <name evidence="5" type="ORF">PMIN01_09390</name>
</gene>
<dbReference type="InterPro" id="IPR029021">
    <property type="entry name" value="Prot-tyrosine_phosphatase-like"/>
</dbReference>
<evidence type="ECO:0000313" key="6">
    <source>
        <dbReference type="Proteomes" id="UP000756921"/>
    </source>
</evidence>
<feature type="region of interest" description="Disordered" evidence="3">
    <location>
        <begin position="453"/>
        <end position="495"/>
    </location>
</feature>
<dbReference type="InterPro" id="IPR016130">
    <property type="entry name" value="Tyr_Pase_AS"/>
</dbReference>
<dbReference type="InterPro" id="IPR000387">
    <property type="entry name" value="Tyr_Pase_dom"/>
</dbReference>
<dbReference type="SUPFAM" id="SSF52799">
    <property type="entry name" value="(Phosphotyrosine protein) phosphatases II"/>
    <property type="match status" value="1"/>
</dbReference>
<dbReference type="SUPFAM" id="SSF53474">
    <property type="entry name" value="alpha/beta-Hydrolases"/>
    <property type="match status" value="1"/>
</dbReference>
<reference evidence="5" key="1">
    <citation type="journal article" date="2020" name="Mol. Plant Microbe Interact.">
        <title>Genome Sequence of the Biocontrol Agent Coniothyrium minitans strain Conio (IMI 134523).</title>
        <authorList>
            <person name="Patel D."/>
            <person name="Shittu T.A."/>
            <person name="Baroncelli R."/>
            <person name="Muthumeenakshi S."/>
            <person name="Osborne T.H."/>
            <person name="Janganan T.K."/>
            <person name="Sreenivasaprasad S."/>
        </authorList>
    </citation>
    <scope>NUCLEOTIDE SEQUENCE</scope>
    <source>
        <strain evidence="5">Conio</strain>
    </source>
</reference>
<dbReference type="EMBL" id="WJXW01000010">
    <property type="protein sequence ID" value="KAF9732532.1"/>
    <property type="molecule type" value="Genomic_DNA"/>
</dbReference>
<dbReference type="InterPro" id="IPR020422">
    <property type="entry name" value="TYR_PHOSPHATASE_DUAL_dom"/>
</dbReference>
<accession>A0A9P6KN08</accession>